<evidence type="ECO:0000256" key="2">
    <source>
        <dbReference type="ARBA" id="ARBA00008343"/>
    </source>
</evidence>
<dbReference type="InterPro" id="IPR044298">
    <property type="entry name" value="MIG/MutY"/>
</dbReference>
<evidence type="ECO:0000313" key="18">
    <source>
        <dbReference type="Proteomes" id="UP000075424"/>
    </source>
</evidence>
<dbReference type="EC" id="3.2.2.31" evidence="3 15"/>
<dbReference type="CDD" id="cd00056">
    <property type="entry name" value="ENDO3c"/>
    <property type="match status" value="1"/>
</dbReference>
<comment type="catalytic activity">
    <reaction evidence="1 15">
        <text>Hydrolyzes free adenine bases from 7,8-dihydro-8-oxoguanine:adenine mismatched double-stranded DNA, leaving an apurinic site.</text>
        <dbReference type="EC" id="3.2.2.31"/>
    </reaction>
</comment>
<keyword evidence="7 15" id="KW-0227">DNA damage</keyword>
<dbReference type="Pfam" id="PF00730">
    <property type="entry name" value="HhH-GPD"/>
    <property type="match status" value="1"/>
</dbReference>
<dbReference type="Gene3D" id="1.10.1670.10">
    <property type="entry name" value="Helix-hairpin-Helix base-excision DNA repair enzymes (C-terminal)"/>
    <property type="match status" value="1"/>
</dbReference>
<dbReference type="InterPro" id="IPR011257">
    <property type="entry name" value="DNA_glycosylase"/>
</dbReference>
<evidence type="ECO:0000256" key="7">
    <source>
        <dbReference type="ARBA" id="ARBA00022763"/>
    </source>
</evidence>
<evidence type="ECO:0000256" key="4">
    <source>
        <dbReference type="ARBA" id="ARBA00022023"/>
    </source>
</evidence>
<dbReference type="GO" id="GO:0051539">
    <property type="term" value="F:4 iron, 4 sulfur cluster binding"/>
    <property type="evidence" value="ECO:0007669"/>
    <property type="project" value="UniProtKB-UniRule"/>
</dbReference>
<dbReference type="GO" id="GO:0032357">
    <property type="term" value="F:oxidized purine DNA binding"/>
    <property type="evidence" value="ECO:0007669"/>
    <property type="project" value="TreeGrafter"/>
</dbReference>
<dbReference type="Pfam" id="PF14815">
    <property type="entry name" value="NUDIX_4"/>
    <property type="match status" value="1"/>
</dbReference>
<dbReference type="FunFam" id="1.10.340.30:FF:000010">
    <property type="entry name" value="Adenine DNA glycosylase"/>
    <property type="match status" value="1"/>
</dbReference>
<keyword evidence="13 15" id="KW-0326">Glycosidase</keyword>
<dbReference type="SUPFAM" id="SSF48150">
    <property type="entry name" value="DNA-glycosylase"/>
    <property type="match status" value="1"/>
</dbReference>
<evidence type="ECO:0000256" key="8">
    <source>
        <dbReference type="ARBA" id="ARBA00022801"/>
    </source>
</evidence>
<evidence type="ECO:0000256" key="1">
    <source>
        <dbReference type="ARBA" id="ARBA00000843"/>
    </source>
</evidence>
<comment type="cofactor">
    <cofactor evidence="15">
        <name>[4Fe-4S] cluster</name>
        <dbReference type="ChEBI" id="CHEBI:49883"/>
    </cofactor>
    <text evidence="15">Binds 1 [4Fe-4S] cluster.</text>
</comment>
<dbReference type="GO" id="GO:0046872">
    <property type="term" value="F:metal ion binding"/>
    <property type="evidence" value="ECO:0007669"/>
    <property type="project" value="UniProtKB-UniRule"/>
</dbReference>
<evidence type="ECO:0000256" key="3">
    <source>
        <dbReference type="ARBA" id="ARBA00012045"/>
    </source>
</evidence>
<feature type="domain" description="HhH-GPD" evidence="16">
    <location>
        <begin position="47"/>
        <end position="198"/>
    </location>
</feature>
<dbReference type="FunFam" id="1.10.1670.10:FF:000002">
    <property type="entry name" value="Adenine DNA glycosylase"/>
    <property type="match status" value="1"/>
</dbReference>
<dbReference type="PANTHER" id="PTHR42944:SF1">
    <property type="entry name" value="ADENINE DNA GLYCOSYLASE"/>
    <property type="match status" value="1"/>
</dbReference>
<dbReference type="PANTHER" id="PTHR42944">
    <property type="entry name" value="ADENINE DNA GLYCOSYLASE"/>
    <property type="match status" value="1"/>
</dbReference>
<dbReference type="InterPro" id="IPR003265">
    <property type="entry name" value="HhH-GPD_domain"/>
</dbReference>
<evidence type="ECO:0000256" key="10">
    <source>
        <dbReference type="ARBA" id="ARBA00023014"/>
    </source>
</evidence>
<evidence type="ECO:0000256" key="15">
    <source>
        <dbReference type="RuleBase" id="RU365096"/>
    </source>
</evidence>
<dbReference type="SMART" id="SM00525">
    <property type="entry name" value="FES"/>
    <property type="match status" value="1"/>
</dbReference>
<evidence type="ECO:0000256" key="14">
    <source>
        <dbReference type="ARBA" id="ARBA00058550"/>
    </source>
</evidence>
<organism evidence="17 18">
    <name type="scientific">Geobacillus stearothermophilus</name>
    <name type="common">Bacillus stearothermophilus</name>
    <dbReference type="NCBI Taxonomy" id="1422"/>
    <lineage>
        <taxon>Bacteria</taxon>
        <taxon>Bacillati</taxon>
        <taxon>Bacillota</taxon>
        <taxon>Bacilli</taxon>
        <taxon>Bacillales</taxon>
        <taxon>Anoxybacillaceae</taxon>
        <taxon>Geobacillus</taxon>
    </lineage>
</organism>
<dbReference type="InterPro" id="IPR023170">
    <property type="entry name" value="HhH_base_excis_C"/>
</dbReference>
<evidence type="ECO:0000256" key="5">
    <source>
        <dbReference type="ARBA" id="ARBA00022485"/>
    </source>
</evidence>
<gene>
    <name evidence="17" type="ORF">B4109_0428</name>
</gene>
<keyword evidence="9 15" id="KW-0408">Iron</keyword>
<dbReference type="NCBIfam" id="TIGR01084">
    <property type="entry name" value="mutY"/>
    <property type="match status" value="1"/>
</dbReference>
<evidence type="ECO:0000256" key="9">
    <source>
        <dbReference type="ARBA" id="ARBA00023004"/>
    </source>
</evidence>
<keyword evidence="6" id="KW-0479">Metal-binding</keyword>
<evidence type="ECO:0000256" key="13">
    <source>
        <dbReference type="ARBA" id="ARBA00023295"/>
    </source>
</evidence>
<dbReference type="Pfam" id="PF10576">
    <property type="entry name" value="EndIII_4Fe-2S"/>
    <property type="match status" value="1"/>
</dbReference>
<dbReference type="Proteomes" id="UP000075424">
    <property type="component" value="Unassembled WGS sequence"/>
</dbReference>
<reference evidence="17 18" key="1">
    <citation type="submission" date="2016-01" db="EMBL/GenBank/DDBJ databases">
        <title>Draft Genome Sequences of Seven Thermophilic Sporeformers Isolated from Foods.</title>
        <authorList>
            <person name="Berendsen E.M."/>
            <person name="Wells-Bennik M.H."/>
            <person name="Krawcyk A.O."/>
            <person name="De Jong A."/>
            <person name="Holsappel S."/>
            <person name="Eijlander R.T."/>
            <person name="Kuipers O.P."/>
        </authorList>
    </citation>
    <scope>NUCLEOTIDE SEQUENCE [LARGE SCALE GENOMIC DNA]</scope>
    <source>
        <strain evidence="17 18">B4109</strain>
    </source>
</reference>
<proteinExistence type="inferred from homology"/>
<evidence type="ECO:0000256" key="12">
    <source>
        <dbReference type="ARBA" id="ARBA00023204"/>
    </source>
</evidence>
<dbReference type="GO" id="GO:0035485">
    <property type="term" value="F:adenine/guanine mispair binding"/>
    <property type="evidence" value="ECO:0007669"/>
    <property type="project" value="TreeGrafter"/>
</dbReference>
<evidence type="ECO:0000256" key="11">
    <source>
        <dbReference type="ARBA" id="ARBA00023125"/>
    </source>
</evidence>
<protein>
    <recommendedName>
        <fullName evidence="4 15">Adenine DNA glycosylase</fullName>
        <ecNumber evidence="3 15">3.2.2.31</ecNumber>
    </recommendedName>
</protein>
<evidence type="ECO:0000259" key="16">
    <source>
        <dbReference type="SMART" id="SM00478"/>
    </source>
</evidence>
<dbReference type="Gene3D" id="1.10.340.30">
    <property type="entry name" value="Hypothetical protein, domain 2"/>
    <property type="match status" value="1"/>
</dbReference>
<comment type="caution">
    <text evidence="17">The sequence shown here is derived from an EMBL/GenBank/DDBJ whole genome shotgun (WGS) entry which is preliminary data.</text>
</comment>
<dbReference type="PATRIC" id="fig|1422.18.peg.334"/>
<dbReference type="Pfam" id="PF00633">
    <property type="entry name" value="HHH"/>
    <property type="match status" value="1"/>
</dbReference>
<dbReference type="InterPro" id="IPR015797">
    <property type="entry name" value="NUDIX_hydrolase-like_dom_sf"/>
</dbReference>
<evidence type="ECO:0000256" key="6">
    <source>
        <dbReference type="ARBA" id="ARBA00022723"/>
    </source>
</evidence>
<keyword evidence="11" id="KW-0238">DNA-binding</keyword>
<dbReference type="EMBL" id="LQYV01000090">
    <property type="protein sequence ID" value="KYD25026.1"/>
    <property type="molecule type" value="Genomic_DNA"/>
</dbReference>
<name>A0A150MKK7_GEOSE</name>
<comment type="function">
    <text evidence="15">Adenine glycosylase active on G-A mispairs.</text>
</comment>
<dbReference type="CDD" id="cd03431">
    <property type="entry name" value="NUDIX_DNA_Glycosylase_C-MutY"/>
    <property type="match status" value="1"/>
</dbReference>
<keyword evidence="5" id="KW-0004">4Fe-4S</keyword>
<dbReference type="InterPro" id="IPR003651">
    <property type="entry name" value="Endonuclease3_FeS-loop_motif"/>
</dbReference>
<evidence type="ECO:0000313" key="17">
    <source>
        <dbReference type="EMBL" id="KYD25026.1"/>
    </source>
</evidence>
<dbReference type="GO" id="GO:0006284">
    <property type="term" value="P:base-excision repair"/>
    <property type="evidence" value="ECO:0007669"/>
    <property type="project" value="UniProtKB-UniRule"/>
</dbReference>
<dbReference type="AlphaFoldDB" id="A0A150MKK7"/>
<dbReference type="GO" id="GO:0006298">
    <property type="term" value="P:mismatch repair"/>
    <property type="evidence" value="ECO:0007669"/>
    <property type="project" value="TreeGrafter"/>
</dbReference>
<sequence>MKITTWTKRFPAREFQRDLLDWFARERRDLPWRKDRDPYKVWVSEVMLQQTRVETVIPYFEKFVEQFPTLEALAEAEEDEVLKAWEGLGYYSRVRHLHAAVKEVKERYGGQVPDDPEQFSKLKGVGPYTVGAVLSLAYGVPEPAVDGNVMRVLSRLFFVTDDVAKPSTRKRFEQIVREIMAYENPGAFNEALIELGALVCTPRRPSCLLCPVQAYCQAFAEGVPEELPVKTKKTAVKQVALAVAVLADDEGRILIRKRSNTGLLANLWEFPGCETGGEEGKEKLGQMLHERYGLQIELAEPFASFDHAFSHLVWRLTVYRGRLVDGGPVEEPLRLVPGDELESYVFPVSHQRIWRKYKEQAGEAHRLH</sequence>
<dbReference type="GO" id="GO:0000701">
    <property type="term" value="F:purine-specific mismatch base pair DNA N-glycosylase activity"/>
    <property type="evidence" value="ECO:0007669"/>
    <property type="project" value="UniProtKB-EC"/>
</dbReference>
<keyword evidence="8" id="KW-0378">Hydrolase</keyword>
<accession>A0A150MKK7</accession>
<dbReference type="InterPro" id="IPR029119">
    <property type="entry name" value="MutY_C"/>
</dbReference>
<keyword evidence="12" id="KW-0234">DNA repair</keyword>
<dbReference type="InterPro" id="IPR000445">
    <property type="entry name" value="HhH_motif"/>
</dbReference>
<dbReference type="InterPro" id="IPR005760">
    <property type="entry name" value="A/G_AdeGlyc_MutY"/>
</dbReference>
<keyword evidence="10" id="KW-0411">Iron-sulfur</keyword>
<comment type="function">
    <text evidence="14">Base excision repair (BER) glycosylase that initiates repair of A:oxoG to C:G by removing the inappropriately paired adenine base from the DNA backbone, generating an abasic site product. 8-oxoguanine (oxoG) is a genotoxic DNA lesion resulting from oxidation of guanine; this residue is misread by replicative DNA polymerases, that insert adenine instead of cytosine opposite the oxidized damaged base. Shows a powerful dicrimination of A versus C, since it does not cleave cytosine in oxoG:C pairs. May also be able to remove adenine from A:G mispairs, although this activity may not be physiologically relevant.</text>
</comment>
<dbReference type="SMART" id="SM00478">
    <property type="entry name" value="ENDO3c"/>
    <property type="match status" value="1"/>
</dbReference>
<dbReference type="Gene3D" id="3.90.79.10">
    <property type="entry name" value="Nucleoside Triphosphate Pyrophosphohydrolase"/>
    <property type="match status" value="1"/>
</dbReference>
<dbReference type="SUPFAM" id="SSF55811">
    <property type="entry name" value="Nudix"/>
    <property type="match status" value="1"/>
</dbReference>
<comment type="similarity">
    <text evidence="2 15">Belongs to the Nth/MutY family.</text>
</comment>
<dbReference type="GO" id="GO:0034039">
    <property type="term" value="F:8-oxo-7,8-dihydroguanine DNA N-glycosylase activity"/>
    <property type="evidence" value="ECO:0007669"/>
    <property type="project" value="TreeGrafter"/>
</dbReference>